<accession>A0ACC0U473</accession>
<organism evidence="1 2">
    <name type="scientific">Russula earlei</name>
    <dbReference type="NCBI Taxonomy" id="71964"/>
    <lineage>
        <taxon>Eukaryota</taxon>
        <taxon>Fungi</taxon>
        <taxon>Dikarya</taxon>
        <taxon>Basidiomycota</taxon>
        <taxon>Agaricomycotina</taxon>
        <taxon>Agaricomycetes</taxon>
        <taxon>Russulales</taxon>
        <taxon>Russulaceae</taxon>
        <taxon>Russula</taxon>
    </lineage>
</organism>
<keyword evidence="2" id="KW-1185">Reference proteome</keyword>
<dbReference type="Proteomes" id="UP001207468">
    <property type="component" value="Unassembled WGS sequence"/>
</dbReference>
<gene>
    <name evidence="1" type="ORF">F5148DRAFT_1214753</name>
</gene>
<proteinExistence type="predicted"/>
<evidence type="ECO:0000313" key="2">
    <source>
        <dbReference type="Proteomes" id="UP001207468"/>
    </source>
</evidence>
<protein>
    <submittedName>
        <fullName evidence="1">Uncharacterized protein</fullName>
    </submittedName>
</protein>
<sequence length="108" mass="11981">MLIPLVFTIFGFVVAIAPSIALPSSNLPGAPSTFNDLRKKHNGKEYRRAVSRYKDARRQWDRVKQQFELPNQELNEGARVASNLAKDPATGKDAGKAEKNLKTAEKEG</sequence>
<evidence type="ECO:0000313" key="1">
    <source>
        <dbReference type="EMBL" id="KAI9461856.1"/>
    </source>
</evidence>
<dbReference type="EMBL" id="JAGFNK010000174">
    <property type="protein sequence ID" value="KAI9461856.1"/>
    <property type="molecule type" value="Genomic_DNA"/>
</dbReference>
<reference evidence="1" key="1">
    <citation type="submission" date="2021-03" db="EMBL/GenBank/DDBJ databases">
        <title>Evolutionary priming and transition to the ectomycorrhizal habit in an iconic lineage of mushroom-forming fungi: is preadaptation a requirement?</title>
        <authorList>
            <consortium name="DOE Joint Genome Institute"/>
            <person name="Looney B.P."/>
            <person name="Miyauchi S."/>
            <person name="Morin E."/>
            <person name="Drula E."/>
            <person name="Courty P.E."/>
            <person name="Chicoki N."/>
            <person name="Fauchery L."/>
            <person name="Kohler A."/>
            <person name="Kuo A."/>
            <person name="LaButti K."/>
            <person name="Pangilinan J."/>
            <person name="Lipzen A."/>
            <person name="Riley R."/>
            <person name="Andreopoulos W."/>
            <person name="He G."/>
            <person name="Johnson J."/>
            <person name="Barry K.W."/>
            <person name="Grigoriev I.V."/>
            <person name="Nagy L."/>
            <person name="Hibbett D."/>
            <person name="Henrissat B."/>
            <person name="Matheny P.B."/>
            <person name="Labbe J."/>
            <person name="Martin A.F."/>
        </authorList>
    </citation>
    <scope>NUCLEOTIDE SEQUENCE</scope>
    <source>
        <strain evidence="1">BPL698</strain>
    </source>
</reference>
<name>A0ACC0U473_9AGAM</name>
<comment type="caution">
    <text evidence="1">The sequence shown here is derived from an EMBL/GenBank/DDBJ whole genome shotgun (WGS) entry which is preliminary data.</text>
</comment>